<gene>
    <name evidence="3" type="ORF">EKO04_006876</name>
</gene>
<sequence length="128" mass="13997">MKYLTIISLSTLAVLAAALPQGTNEVEDVEPVDIGTIPAMPDSLKDGAPVTSTAGDDVDPEKRGIEKRDFGIDIWQDPNQGGRHQTLHVNAQQCYNLELTVPGSPTVLENLKNFHFNDQISSFLCYNN</sequence>
<feature type="chain" id="PRO_5034243132" evidence="2">
    <location>
        <begin position="19"/>
        <end position="128"/>
    </location>
</feature>
<reference evidence="3" key="2">
    <citation type="submission" date="2020-09" db="EMBL/GenBank/DDBJ databases">
        <title>Reference genome assembly for Australian Ascochyta lentis isolate Al4.</title>
        <authorList>
            <person name="Lee R.C."/>
            <person name="Farfan-Caceres L.M."/>
            <person name="Debler J.W."/>
            <person name="Williams A.H."/>
            <person name="Henares B.M."/>
        </authorList>
    </citation>
    <scope>NUCLEOTIDE SEQUENCE</scope>
    <source>
        <strain evidence="3">Al4</strain>
    </source>
</reference>
<name>A0A8H7MJ31_9PLEO</name>
<dbReference type="Proteomes" id="UP000651452">
    <property type="component" value="Unassembled WGS sequence"/>
</dbReference>
<feature type="signal peptide" evidence="2">
    <location>
        <begin position="1"/>
        <end position="18"/>
    </location>
</feature>
<feature type="region of interest" description="Disordered" evidence="1">
    <location>
        <begin position="38"/>
        <end position="63"/>
    </location>
</feature>
<evidence type="ECO:0000313" key="3">
    <source>
        <dbReference type="EMBL" id="KAF9695317.1"/>
    </source>
</evidence>
<evidence type="ECO:0000256" key="1">
    <source>
        <dbReference type="SAM" id="MobiDB-lite"/>
    </source>
</evidence>
<dbReference type="AlphaFoldDB" id="A0A8H7MJ31"/>
<dbReference type="OrthoDB" id="2910287at2759"/>
<evidence type="ECO:0000256" key="2">
    <source>
        <dbReference type="SAM" id="SignalP"/>
    </source>
</evidence>
<organism evidence="3 4">
    <name type="scientific">Ascochyta lentis</name>
    <dbReference type="NCBI Taxonomy" id="205686"/>
    <lineage>
        <taxon>Eukaryota</taxon>
        <taxon>Fungi</taxon>
        <taxon>Dikarya</taxon>
        <taxon>Ascomycota</taxon>
        <taxon>Pezizomycotina</taxon>
        <taxon>Dothideomycetes</taxon>
        <taxon>Pleosporomycetidae</taxon>
        <taxon>Pleosporales</taxon>
        <taxon>Pleosporineae</taxon>
        <taxon>Didymellaceae</taxon>
        <taxon>Ascochyta</taxon>
    </lineage>
</organism>
<keyword evidence="2" id="KW-0732">Signal</keyword>
<protein>
    <submittedName>
        <fullName evidence="3">Uncharacterized protein</fullName>
    </submittedName>
</protein>
<dbReference type="EMBL" id="RZGK01000012">
    <property type="protein sequence ID" value="KAF9695317.1"/>
    <property type="molecule type" value="Genomic_DNA"/>
</dbReference>
<keyword evidence="4" id="KW-1185">Reference proteome</keyword>
<accession>A0A8H7MJ31</accession>
<evidence type="ECO:0000313" key="4">
    <source>
        <dbReference type="Proteomes" id="UP000651452"/>
    </source>
</evidence>
<comment type="caution">
    <text evidence="3">The sequence shown here is derived from an EMBL/GenBank/DDBJ whole genome shotgun (WGS) entry which is preliminary data.</text>
</comment>
<reference evidence="3" key="1">
    <citation type="submission" date="2018-12" db="EMBL/GenBank/DDBJ databases">
        <authorList>
            <person name="Syme R.A."/>
            <person name="Farfan-Caceres L."/>
            <person name="Lichtenzveig J."/>
        </authorList>
    </citation>
    <scope>NUCLEOTIDE SEQUENCE</scope>
    <source>
        <strain evidence="3">Al4</strain>
    </source>
</reference>
<proteinExistence type="predicted"/>